<dbReference type="EMBL" id="SLWF01000017">
    <property type="protein sequence ID" value="TCN82813.1"/>
    <property type="molecule type" value="Genomic_DNA"/>
</dbReference>
<evidence type="ECO:0000313" key="1">
    <source>
        <dbReference type="EMBL" id="TCN82813.1"/>
    </source>
</evidence>
<dbReference type="OrthoDB" id="188778at2"/>
<organism evidence="1 2">
    <name type="scientific">Shewanella fodinae</name>
    <dbReference type="NCBI Taxonomy" id="552357"/>
    <lineage>
        <taxon>Bacteria</taxon>
        <taxon>Pseudomonadati</taxon>
        <taxon>Pseudomonadota</taxon>
        <taxon>Gammaproteobacteria</taxon>
        <taxon>Alteromonadales</taxon>
        <taxon>Shewanellaceae</taxon>
        <taxon>Shewanella</taxon>
    </lineage>
</organism>
<gene>
    <name evidence="1" type="ORF">EDC91_11732</name>
</gene>
<dbReference type="InterPro" id="IPR019734">
    <property type="entry name" value="TPR_rpt"/>
</dbReference>
<dbReference type="RefSeq" id="WP_133039333.1">
    <property type="nucleotide sequence ID" value="NZ_SLWF01000017.1"/>
</dbReference>
<comment type="caution">
    <text evidence="1">The sequence shown here is derived from an EMBL/GenBank/DDBJ whole genome shotgun (WGS) entry which is preliminary data.</text>
</comment>
<reference evidence="1 2" key="1">
    <citation type="submission" date="2019-03" db="EMBL/GenBank/DDBJ databases">
        <title>Freshwater and sediment microbial communities from various areas in North America, analyzing microbe dynamics in response to fracking.</title>
        <authorList>
            <person name="Lamendella R."/>
        </authorList>
    </citation>
    <scope>NUCLEOTIDE SEQUENCE [LARGE SCALE GENOMIC DNA]</scope>
    <source>
        <strain evidence="1 2">74A</strain>
    </source>
</reference>
<name>A0A4R2FJQ7_9GAMM</name>
<dbReference type="Gene3D" id="1.25.40.10">
    <property type="entry name" value="Tetratricopeptide repeat domain"/>
    <property type="match status" value="3"/>
</dbReference>
<dbReference type="SUPFAM" id="SSF48452">
    <property type="entry name" value="TPR-like"/>
    <property type="match status" value="3"/>
</dbReference>
<evidence type="ECO:0000313" key="2">
    <source>
        <dbReference type="Proteomes" id="UP000294832"/>
    </source>
</evidence>
<sequence length="2040" mass="229715">MSPFLKPLLIALAISGLYLPSVMANVGTVSVQQLISSESINPMMLDSLYQQSITSKGGVVTLQQQLQQLAASSTRGADKARATLLAGAIAWRQGDIAQARTLLTAAVAIKKDPLSLSWLARLQEASANKRGALDSYRQLLALLTDDAAKMQIRLRMALLADDPKVLQQYAEQYPQQQFAVAQVLAINGQPLKALQLAAKFDGAPTAAQSLQSADWALSAQQYDQAAKFAWLAYKTATETSDKRYALSLFTEAYRLAGKLTQAVTVLSRYVDDKIVQQLRVDLLLELGRYEDALAVISKSNDPELKSLEVQILALTDSSDKLIQFYKNQIQRQPHEVRFYNGLATELVNQGQLSAARAVYHQLAENNAKDLTVLLDAAKRMIAMGMTNDAIKMIQQYSTDAAAQIQVQLFLFETYLSSGDTQAAAAILQKLSAQLAPSSNTRIALADNYEQLQQPDKALSILQTFERAGGQLSYDLQLHVAALENRLGQPKQAFERWQRLWQQATLPARKNFLENLLITAAQKQGTLDSLKAELEGRLRQQSASRNDVNLLVGIYLAQAQSSQAESAINQFAKQQGITEIDRLQQLATLYGREKAYNKLNTIWAQLAQVDTANARLYWQQITLNSLRNNAFDSTTLRKGQTPQQQRLEQVQLLLGKLQENGEQIDHEFSAGLYAMAGLPTQAIDEYQAAFAQQPGKSDSLLQLVELLKKQQQIEKATNLLQYQMEFASNDNTFQNAVDGMLNLYSGNNSEVSDSVQLYIKQSLSWLKRRLFEQLISGFEPTRTLLVLEELLQTEGEFDAAEQVSRLLLALSATQRPALLRSMVSQFSGAANDGTSVGPAIGNIQKKLLYSRRLLALRQEFPPSLYNDLAKSLLAAGDLLGAERAFSMMSDIPGIINVQQQKGDAYAFEGYDQRALTFYRQALVVDQSNYELLIKVAVLDQQYGNLSIANHWYWVGLKHLLDQLPLFQANSQPNRFSDLSKYFPSLAEGFLMTLQADAALRTTRRQELQQWFAEVVDQTRPQVTTNTQFSDYPRLESITALLRRFSAVSGDFTVAKAADAELDPLFAQDGAFRSQRQDFWWHQLGIASQDQSSEKTLKVSRWPMQLLLKQAEFEDNFPLQLNLAVQQQRWDDVARLARMVVDASKRVAVTQADYVLQLQYFPLLDLTSSHMPSAEFTQKIWPVLMDVANPELVCFQLLRFQPEQFNTIEAKLGHPLLTDVQFRQLAIKHSSEFAPQGMEYSGNELSYKHRLFITLSTDDLLVLYETLRQDAEHLGRSVPLQDEVLNYLLQHPLTERQQDVLKTQLLASLSDAFNGKQTAADIVARLMLLDVAPDNQTVVLFTAAQVVALHPEADLLVSFLNQFFTGEKAQAFASLIKLHQDVAKGLGYNFTTDIVARYLPGQRRKYIENFLAKNTATDQEIELFYQEIVNFERNDSLLSAELAHLRQLRPDEPLYFSAQLKLLWRQSDYRQFTQLLSDWLSKNPDTDSEYLLYFVDRLQQPQSQNTVMGSKIESIDTLVSWLNKSMMQNVGSVGLTTLYSEVFNKYAEKFADDPLVEQFHQRPGSRRTTPSDGSVLFDLHHLVEVYHKDSAQAIAVLGTLWRNSMPGVKQFDGSPLDREQLLYRRFDSNGDLNDVTPPPLPEQLLASPRRDDLLQMFSQYPKATEMFEQWLLAMADDERPQTQRLYDLLVTGWSKQHTLEQHLSQLMTVLRQGQMTLHQLQTLTTILVLTDTPLNVEQVEQLQQVVQQFPLMSAHTRFQLAQIFARAKRVDVASAYIEALAWQLNYRPFTPQSRIVQSRPDALSQFDLVNAMARWSDKAAAKQQLQYLFTLVANFVAHDRQSQALWYSFVLNAAAIVSPADPQSMPEVVEALKQLNNTQSATLKLAGARFYLSLSENNKAFALLRSAFTPQALKGDWQPYNRELNELSQKLFGNRSAMSDNEHLLPWIEDVIQQANTDWIISSATTLANTTESAETNSELLVNASLLLAQRLLAMDKAALASTLLEHIAEQLPISAKEYKQLLITAKERWLAAPRSGSNSLK</sequence>
<accession>A0A4R2FJQ7</accession>
<proteinExistence type="predicted"/>
<evidence type="ECO:0008006" key="3">
    <source>
        <dbReference type="Google" id="ProtNLM"/>
    </source>
</evidence>
<keyword evidence="2" id="KW-1185">Reference proteome</keyword>
<dbReference type="SMART" id="SM00028">
    <property type="entry name" value="TPR"/>
    <property type="match status" value="4"/>
</dbReference>
<dbReference type="Proteomes" id="UP000294832">
    <property type="component" value="Unassembled WGS sequence"/>
</dbReference>
<dbReference type="InterPro" id="IPR011990">
    <property type="entry name" value="TPR-like_helical_dom_sf"/>
</dbReference>
<protein>
    <recommendedName>
        <fullName evidence="3">Tetratricopeptide repeat protein</fullName>
    </recommendedName>
</protein>